<feature type="compositionally biased region" description="Acidic residues" evidence="1">
    <location>
        <begin position="274"/>
        <end position="327"/>
    </location>
</feature>
<accession>A0A8H6YVB7</accession>
<proteinExistence type="predicted"/>
<dbReference type="AlphaFoldDB" id="A0A8H6YVB7"/>
<keyword evidence="3" id="KW-1185">Reference proteome</keyword>
<dbReference type="Proteomes" id="UP000620124">
    <property type="component" value="Unassembled WGS sequence"/>
</dbReference>
<evidence type="ECO:0000313" key="3">
    <source>
        <dbReference type="Proteomes" id="UP000620124"/>
    </source>
</evidence>
<evidence type="ECO:0000313" key="2">
    <source>
        <dbReference type="EMBL" id="KAF7365572.1"/>
    </source>
</evidence>
<dbReference type="OrthoDB" id="3042827at2759"/>
<sequence>MDDAPPHLLISALTWTGWPTTWSAGDGSEHIGTYREAATGRLNRLGIDAGLGAVEYAPVTELVFQYTRRAFAGTASSEIAYYGKIMGDNIPPLVRICLPDRLPWPERFRRSRGIRRSLSGPPFEFYDEDWKGETGLDPDRLRGLAFSPDLPGQLVDDADPDGDAGHEQDSWVGLGWHGAYATALLERQSRGEPLGERTEIVWDSRDDAHATWGVQVHLQALKVTEVDAYVYTEVENPPDARGISSYDIRARVLRVFVREGEFVRLRQPDKAPEEDLADESDFSEMDGDEDMEYYGDEDMEYYSDEDMEYYSDEDMEYYSDEDMDYCV</sequence>
<reference evidence="2" key="1">
    <citation type="submission" date="2020-05" db="EMBL/GenBank/DDBJ databases">
        <title>Mycena genomes resolve the evolution of fungal bioluminescence.</title>
        <authorList>
            <person name="Tsai I.J."/>
        </authorList>
    </citation>
    <scope>NUCLEOTIDE SEQUENCE</scope>
    <source>
        <strain evidence="2">CCC161011</strain>
    </source>
</reference>
<organism evidence="2 3">
    <name type="scientific">Mycena venus</name>
    <dbReference type="NCBI Taxonomy" id="2733690"/>
    <lineage>
        <taxon>Eukaryota</taxon>
        <taxon>Fungi</taxon>
        <taxon>Dikarya</taxon>
        <taxon>Basidiomycota</taxon>
        <taxon>Agaricomycotina</taxon>
        <taxon>Agaricomycetes</taxon>
        <taxon>Agaricomycetidae</taxon>
        <taxon>Agaricales</taxon>
        <taxon>Marasmiineae</taxon>
        <taxon>Mycenaceae</taxon>
        <taxon>Mycena</taxon>
    </lineage>
</organism>
<evidence type="ECO:0000256" key="1">
    <source>
        <dbReference type="SAM" id="MobiDB-lite"/>
    </source>
</evidence>
<name>A0A8H6YVB7_9AGAR</name>
<protein>
    <submittedName>
        <fullName evidence="2">Uncharacterized protein</fullName>
    </submittedName>
</protein>
<feature type="region of interest" description="Disordered" evidence="1">
    <location>
        <begin position="268"/>
        <end position="327"/>
    </location>
</feature>
<dbReference type="EMBL" id="JACAZI010000003">
    <property type="protein sequence ID" value="KAF7365572.1"/>
    <property type="molecule type" value="Genomic_DNA"/>
</dbReference>
<gene>
    <name evidence="2" type="ORF">MVEN_00430600</name>
</gene>
<comment type="caution">
    <text evidence="2">The sequence shown here is derived from an EMBL/GenBank/DDBJ whole genome shotgun (WGS) entry which is preliminary data.</text>
</comment>